<evidence type="ECO:0000313" key="1">
    <source>
        <dbReference type="EMBL" id="EKX61185.1"/>
    </source>
</evidence>
<dbReference type="RefSeq" id="WP_009337503.1">
    <property type="nucleotide sequence ID" value="NZ_AEJC01000616.1"/>
</dbReference>
<reference evidence="1 2" key="1">
    <citation type="submission" date="2012-11" db="EMBL/GenBank/DDBJ databases">
        <authorList>
            <person name="Huguet-Tapia J.C."/>
            <person name="Durkin A.S."/>
            <person name="Pettis G.S."/>
            <person name="Badger J.H."/>
        </authorList>
    </citation>
    <scope>NUCLEOTIDE SEQUENCE [LARGE SCALE GENOMIC DNA]</scope>
    <source>
        <strain evidence="1 2">91-03</strain>
    </source>
</reference>
<organism evidence="1 2">
    <name type="scientific">Streptomyces ipomoeae 91-03</name>
    <dbReference type="NCBI Taxonomy" id="698759"/>
    <lineage>
        <taxon>Bacteria</taxon>
        <taxon>Bacillati</taxon>
        <taxon>Actinomycetota</taxon>
        <taxon>Actinomycetes</taxon>
        <taxon>Kitasatosporales</taxon>
        <taxon>Streptomycetaceae</taxon>
        <taxon>Streptomyces</taxon>
    </lineage>
</organism>
<evidence type="ECO:0008006" key="3">
    <source>
        <dbReference type="Google" id="ProtNLM"/>
    </source>
</evidence>
<dbReference type="AlphaFoldDB" id="L1KL19"/>
<dbReference type="PATRIC" id="fig|698759.3.peg.8104"/>
<dbReference type="EMBL" id="AEJC01000616">
    <property type="protein sequence ID" value="EKX61185.1"/>
    <property type="molecule type" value="Genomic_DNA"/>
</dbReference>
<gene>
    <name evidence="1" type="ORF">STRIP9103_03658</name>
</gene>
<sequence length="57" mass="6167">MAARRTAAKRRVKKCTACDGKGEITETVRVGPRKGRATDHRQTAMCGECWGSGEATD</sequence>
<protein>
    <recommendedName>
        <fullName evidence="3">Molecular chaperone DnaJ</fullName>
    </recommendedName>
</protein>
<comment type="caution">
    <text evidence="1">The sequence shown here is derived from an EMBL/GenBank/DDBJ whole genome shotgun (WGS) entry which is preliminary data.</text>
</comment>
<dbReference type="Gene3D" id="2.10.230.10">
    <property type="entry name" value="Heat shock protein DnaJ, cysteine-rich domain"/>
    <property type="match status" value="1"/>
</dbReference>
<keyword evidence="2" id="KW-1185">Reference proteome</keyword>
<proteinExistence type="predicted"/>
<dbReference type="InterPro" id="IPR036410">
    <property type="entry name" value="HSP_DnaJ_Cys-rich_dom_sf"/>
</dbReference>
<name>L1KL19_9ACTN</name>
<evidence type="ECO:0000313" key="2">
    <source>
        <dbReference type="Proteomes" id="UP000010411"/>
    </source>
</evidence>
<accession>L1KL19</accession>
<dbReference type="SUPFAM" id="SSF57938">
    <property type="entry name" value="DnaJ/Hsp40 cysteine-rich domain"/>
    <property type="match status" value="1"/>
</dbReference>
<dbReference type="Proteomes" id="UP000010411">
    <property type="component" value="Unassembled WGS sequence"/>
</dbReference>